<gene>
    <name evidence="1" type="ORF">BECKFW1821A_GA0114235_103725</name>
    <name evidence="2" type="ORF">BECKFW1821B_GA0114236_11636</name>
</gene>
<protein>
    <recommendedName>
        <fullName evidence="3">Transposase</fullName>
    </recommendedName>
</protein>
<dbReference type="EMBL" id="CAADEW010000037">
    <property type="protein sequence ID" value="VFJ52708.1"/>
    <property type="molecule type" value="Genomic_DNA"/>
</dbReference>
<organism evidence="2">
    <name type="scientific">Candidatus Kentrum sp. FW</name>
    <dbReference type="NCBI Taxonomy" id="2126338"/>
    <lineage>
        <taxon>Bacteria</taxon>
        <taxon>Pseudomonadati</taxon>
        <taxon>Pseudomonadota</taxon>
        <taxon>Gammaproteobacteria</taxon>
        <taxon>Candidatus Kentrum</taxon>
    </lineage>
</organism>
<evidence type="ECO:0008006" key="3">
    <source>
        <dbReference type="Google" id="ProtNLM"/>
    </source>
</evidence>
<accession>A0A450TNJ9</accession>
<dbReference type="AlphaFoldDB" id="A0A450TNJ9"/>
<reference evidence="2" key="1">
    <citation type="submission" date="2019-02" db="EMBL/GenBank/DDBJ databases">
        <authorList>
            <person name="Gruber-Vodicka R. H."/>
            <person name="Seah K. B. B."/>
        </authorList>
    </citation>
    <scope>NUCLEOTIDE SEQUENCE</scope>
    <source>
        <strain evidence="2">BECK_BZ106</strain>
        <strain evidence="1">BECK_BZ15</strain>
    </source>
</reference>
<evidence type="ECO:0000313" key="1">
    <source>
        <dbReference type="EMBL" id="VFJ52708.1"/>
    </source>
</evidence>
<name>A0A450TNJ9_9GAMM</name>
<proteinExistence type="predicted"/>
<evidence type="ECO:0000313" key="2">
    <source>
        <dbReference type="EMBL" id="VFJ69336.1"/>
    </source>
</evidence>
<dbReference type="EMBL" id="CAADFD010000163">
    <property type="protein sequence ID" value="VFJ69336.1"/>
    <property type="molecule type" value="Genomic_DNA"/>
</dbReference>
<sequence length="41" mass="4505">MTNSIKKGQLKTAGIDIAKQSFQIYGVDGDGHILSFPRVNR</sequence>